<dbReference type="PROSITE" id="PS51186">
    <property type="entry name" value="GNAT"/>
    <property type="match status" value="1"/>
</dbReference>
<keyword evidence="1" id="KW-1133">Transmembrane helix</keyword>
<dbReference type="SUPFAM" id="SSF55729">
    <property type="entry name" value="Acyl-CoA N-acyltransferases (Nat)"/>
    <property type="match status" value="1"/>
</dbReference>
<keyword evidence="3" id="KW-0012">Acyltransferase</keyword>
<comment type="caution">
    <text evidence="3">The sequence shown here is derived from an EMBL/GenBank/DDBJ whole genome shotgun (WGS) entry which is preliminary data.</text>
</comment>
<organism evidence="3 4">
    <name type="scientific">Actinomycetospora aurantiaca</name>
    <dbReference type="NCBI Taxonomy" id="3129233"/>
    <lineage>
        <taxon>Bacteria</taxon>
        <taxon>Bacillati</taxon>
        <taxon>Actinomycetota</taxon>
        <taxon>Actinomycetes</taxon>
        <taxon>Pseudonocardiales</taxon>
        <taxon>Pseudonocardiaceae</taxon>
        <taxon>Actinomycetospora</taxon>
    </lineage>
</organism>
<sequence>MIHRARLDDMHPRDLYAVLALRVDVFVVEQRCAYPELDGRDLEAEHWWSRADGGELTACLRVLAEPDGTTRIGRVVSAPAFRGTGAGAALFGAALAILPGAVVLGAQVRSQGFYERFGFTVSGPGYDEDGIPHVPMLRPAAA</sequence>
<dbReference type="Gene3D" id="3.40.630.30">
    <property type="match status" value="1"/>
</dbReference>
<dbReference type="RefSeq" id="WP_337698424.1">
    <property type="nucleotide sequence ID" value="NZ_JBBEGN010000029.1"/>
</dbReference>
<keyword evidence="1" id="KW-0812">Transmembrane</keyword>
<proteinExistence type="predicted"/>
<evidence type="ECO:0000313" key="4">
    <source>
        <dbReference type="Proteomes" id="UP001385809"/>
    </source>
</evidence>
<dbReference type="GO" id="GO:0016746">
    <property type="term" value="F:acyltransferase activity"/>
    <property type="evidence" value="ECO:0007669"/>
    <property type="project" value="UniProtKB-KW"/>
</dbReference>
<keyword evidence="1" id="KW-0472">Membrane</keyword>
<feature type="domain" description="N-acetyltransferase" evidence="2">
    <location>
        <begin position="5"/>
        <end position="141"/>
    </location>
</feature>
<name>A0ABU8MY12_9PSEU</name>
<keyword evidence="3" id="KW-0808">Transferase</keyword>
<evidence type="ECO:0000259" key="2">
    <source>
        <dbReference type="PROSITE" id="PS51186"/>
    </source>
</evidence>
<dbReference type="Proteomes" id="UP001385809">
    <property type="component" value="Unassembled WGS sequence"/>
</dbReference>
<dbReference type="EC" id="2.3.1.-" evidence="3"/>
<dbReference type="EMBL" id="JBBEGN010000029">
    <property type="protein sequence ID" value="MEJ2871844.1"/>
    <property type="molecule type" value="Genomic_DNA"/>
</dbReference>
<dbReference type="Pfam" id="PF13673">
    <property type="entry name" value="Acetyltransf_10"/>
    <property type="match status" value="1"/>
</dbReference>
<gene>
    <name evidence="3" type="ORF">WCD74_29080</name>
</gene>
<evidence type="ECO:0000313" key="3">
    <source>
        <dbReference type="EMBL" id="MEJ2871844.1"/>
    </source>
</evidence>
<dbReference type="InterPro" id="IPR000182">
    <property type="entry name" value="GNAT_dom"/>
</dbReference>
<keyword evidence="4" id="KW-1185">Reference proteome</keyword>
<dbReference type="InterPro" id="IPR016181">
    <property type="entry name" value="Acyl_CoA_acyltransferase"/>
</dbReference>
<protein>
    <submittedName>
        <fullName evidence="3">GNAT family N-acetyltransferase</fullName>
        <ecNumber evidence="3">2.3.1.-</ecNumber>
    </submittedName>
</protein>
<evidence type="ECO:0000256" key="1">
    <source>
        <dbReference type="SAM" id="Phobius"/>
    </source>
</evidence>
<reference evidence="3 4" key="1">
    <citation type="submission" date="2024-03" db="EMBL/GenBank/DDBJ databases">
        <title>Actinomycetospora sp. OC33-EN08, a novel actinomycete isolated from wild orchid (Aerides multiflora).</title>
        <authorList>
            <person name="Suriyachadkun C."/>
        </authorList>
    </citation>
    <scope>NUCLEOTIDE SEQUENCE [LARGE SCALE GENOMIC DNA]</scope>
    <source>
        <strain evidence="3 4">OC33-EN08</strain>
    </source>
</reference>
<feature type="transmembrane region" description="Helical" evidence="1">
    <location>
        <begin position="86"/>
        <end position="106"/>
    </location>
</feature>
<accession>A0ABU8MY12</accession>